<dbReference type="Proteomes" id="UP000323011">
    <property type="component" value="Unassembled WGS sequence"/>
</dbReference>
<evidence type="ECO:0000256" key="2">
    <source>
        <dbReference type="SAM" id="Phobius"/>
    </source>
</evidence>
<keyword evidence="4" id="KW-1185">Reference proteome</keyword>
<comment type="caution">
    <text evidence="3">The sequence shown here is derived from an EMBL/GenBank/DDBJ whole genome shotgun (WGS) entry which is preliminary data.</text>
</comment>
<keyword evidence="2" id="KW-0472">Membrane</keyword>
<feature type="transmembrane region" description="Helical" evidence="2">
    <location>
        <begin position="68"/>
        <end position="88"/>
    </location>
</feature>
<reference evidence="3 4" key="1">
    <citation type="submission" date="2019-07" db="EMBL/GenBank/DDBJ databases">
        <title>Genomes of Cafeteria roenbergensis.</title>
        <authorList>
            <person name="Fischer M.G."/>
            <person name="Hackl T."/>
            <person name="Roman M."/>
        </authorList>
    </citation>
    <scope>NUCLEOTIDE SEQUENCE [LARGE SCALE GENOMIC DNA]</scope>
    <source>
        <strain evidence="3 4">BVI</strain>
    </source>
</reference>
<organism evidence="3 4">
    <name type="scientific">Cafeteria roenbergensis</name>
    <name type="common">Marine flagellate</name>
    <dbReference type="NCBI Taxonomy" id="33653"/>
    <lineage>
        <taxon>Eukaryota</taxon>
        <taxon>Sar</taxon>
        <taxon>Stramenopiles</taxon>
        <taxon>Bigyra</taxon>
        <taxon>Opalozoa</taxon>
        <taxon>Bicosoecida</taxon>
        <taxon>Cafeteriaceae</taxon>
        <taxon>Cafeteria</taxon>
    </lineage>
</organism>
<sequence length="164" mass="17969">MSAAPREFDDEGNKWWAVDASAGREERVKRGRDASIAGGLRGAAIVGTVGVVTHGVATWRSEFYRKRFYLPGKVFVVSSFFVAGWWIYGEHEFRHYINQQAEVDAAAMQSRRDAMGIRFIGQDAPKKVAAVKPVAVPAPEAEEVAADGEAAEDEESPEGAAERR</sequence>
<accession>A0A5A8CQZ7</accession>
<name>A0A5A8CQZ7_CAFRO</name>
<gene>
    <name evidence="3" type="ORF">FNF29_01889</name>
</gene>
<dbReference type="AlphaFoldDB" id="A0A5A8CQZ7"/>
<evidence type="ECO:0000313" key="3">
    <source>
        <dbReference type="EMBL" id="KAA0155138.1"/>
    </source>
</evidence>
<feature type="compositionally biased region" description="Acidic residues" evidence="1">
    <location>
        <begin position="140"/>
        <end position="157"/>
    </location>
</feature>
<protein>
    <submittedName>
        <fullName evidence="3">Uncharacterized protein</fullName>
    </submittedName>
</protein>
<proteinExistence type="predicted"/>
<keyword evidence="2" id="KW-0812">Transmembrane</keyword>
<evidence type="ECO:0000256" key="1">
    <source>
        <dbReference type="SAM" id="MobiDB-lite"/>
    </source>
</evidence>
<feature type="region of interest" description="Disordered" evidence="1">
    <location>
        <begin position="140"/>
        <end position="164"/>
    </location>
</feature>
<evidence type="ECO:0000313" key="4">
    <source>
        <dbReference type="Proteomes" id="UP000323011"/>
    </source>
</evidence>
<keyword evidence="2" id="KW-1133">Transmembrane helix</keyword>
<dbReference type="EMBL" id="VLTN01000008">
    <property type="protein sequence ID" value="KAA0155138.1"/>
    <property type="molecule type" value="Genomic_DNA"/>
</dbReference>